<comment type="cofactor">
    <cofactor evidence="7">
        <name>Zn(2+)</name>
        <dbReference type="ChEBI" id="CHEBI:29105"/>
    </cofactor>
    <text evidence="7">Binds 1 zinc ion.</text>
</comment>
<sequence length="730" mass="81564">MNTISRAPRALCRSRFRPVCGDGVLSSARPVRIALTLAATLALPHMAFAASPFATASTLPYQAPRFDLIHDGDYQPAFEQGMAEQRAEVETIAADGSPPTFENTIAALERSGRMLDRVNNTFGCVYAANTNPVLDKVQETEAPKLSAHQDAIFLNTRLFARVKALYDQRTTLNLNSEQLQVLTLYYQAFVHAGAQLSDVDKQRLRDLNGKLATLETSFQQKLLAGTKAAAFVTNSRDALAGLDGAQIANAEKSALDRKLTGKWLLALQNTTQQPDLASLTDRDTRHRLFDLSWNRSEQGDANDTRDTIATIAQLRAQKAALFGYPDYASYVLYDQMAKTPATVHQFIAQLVPATLAEQKREIGDLQATIKKSGQNFTLAPWDWNFYAEKIRHERFNLDENAVRPYFELNRVLRDGVFYAANQLYGVTFRERHDIPVWQPDVMVFEVFDKDGSSLGLAYFDYFKRDDKSGGAWMSNLVGQSTLLGTKPVIYNVANLPKPAKGQPALITFEDVTTMFHEFGHGLHGLFAKQTYPMVSGTSVARDFVEFPSQFNEHWALDPKVLAHYARNVTTGAPMPPALIDSIKRAARFNQGYRLGEIIAAAELDMDWHALAASAAKQDVDRFESDALAKTGLDTGNIPPRYRSSYFLHIWANGYASGYYAYLWTEMLDDAAFSWFRAHGGLTRENGQRFRDMILSQGHTQDYESMFEAFYGKAPDITPMLKTRALIPGEN</sequence>
<dbReference type="GO" id="GO:0004180">
    <property type="term" value="F:carboxypeptidase activity"/>
    <property type="evidence" value="ECO:0007669"/>
    <property type="project" value="UniProtKB-KW"/>
</dbReference>
<dbReference type="InterPro" id="IPR045090">
    <property type="entry name" value="Pept_M3A_M3B"/>
</dbReference>
<keyword evidence="9" id="KW-0121">Carboxypeptidase</keyword>
<evidence type="ECO:0000256" key="5">
    <source>
        <dbReference type="ARBA" id="ARBA00022833"/>
    </source>
</evidence>
<dbReference type="Gene3D" id="1.10.1370.40">
    <property type="match status" value="1"/>
</dbReference>
<evidence type="ECO:0000256" key="3">
    <source>
        <dbReference type="ARBA" id="ARBA00022723"/>
    </source>
</evidence>
<evidence type="ECO:0000313" key="9">
    <source>
        <dbReference type="EMBL" id="NHN86681.1"/>
    </source>
</evidence>
<dbReference type="InterPro" id="IPR024079">
    <property type="entry name" value="MetalloPept_cat_dom_sf"/>
</dbReference>
<keyword evidence="10" id="KW-1185">Reference proteome</keyword>
<dbReference type="InterPro" id="IPR024077">
    <property type="entry name" value="Neurolysin/TOP_dom2"/>
</dbReference>
<dbReference type="Pfam" id="PF01432">
    <property type="entry name" value="Peptidase_M3"/>
    <property type="match status" value="1"/>
</dbReference>
<keyword evidence="5 7" id="KW-0862">Zinc</keyword>
<gene>
    <name evidence="9" type="ORF">GOB93_18905</name>
</gene>
<evidence type="ECO:0000256" key="2">
    <source>
        <dbReference type="ARBA" id="ARBA00022670"/>
    </source>
</evidence>
<comment type="similarity">
    <text evidence="1 7">Belongs to the peptidase M3 family.</text>
</comment>
<dbReference type="Gene3D" id="1.10.1370.10">
    <property type="entry name" value="Neurolysin, domain 3"/>
    <property type="match status" value="1"/>
</dbReference>
<dbReference type="InterPro" id="IPR001567">
    <property type="entry name" value="Pept_M3A_M3B_dom"/>
</dbReference>
<dbReference type="EMBL" id="WOTB01000045">
    <property type="protein sequence ID" value="NHN86681.1"/>
    <property type="molecule type" value="Genomic_DNA"/>
</dbReference>
<proteinExistence type="inferred from homology"/>
<dbReference type="CDD" id="cd06456">
    <property type="entry name" value="M3A_DCP"/>
    <property type="match status" value="1"/>
</dbReference>
<keyword evidence="3 7" id="KW-0479">Metal-binding</keyword>
<keyword evidence="4 7" id="KW-0378">Hydrolase</keyword>
<dbReference type="InterPro" id="IPR034005">
    <property type="entry name" value="M3A_DCP"/>
</dbReference>
<name>A0ABX0JU02_9PROT</name>
<organism evidence="9 10">
    <name type="scientific">Acetobacter musti</name>
    <dbReference type="NCBI Taxonomy" id="864732"/>
    <lineage>
        <taxon>Bacteria</taxon>
        <taxon>Pseudomonadati</taxon>
        <taxon>Pseudomonadota</taxon>
        <taxon>Alphaproteobacteria</taxon>
        <taxon>Acetobacterales</taxon>
        <taxon>Acetobacteraceae</taxon>
        <taxon>Acetobacter</taxon>
    </lineage>
</organism>
<evidence type="ECO:0000313" key="10">
    <source>
        <dbReference type="Proteomes" id="UP000635278"/>
    </source>
</evidence>
<reference evidence="9 10" key="1">
    <citation type="journal article" date="2020" name="Int. J. Syst. Evol. Microbiol.">
        <title>Novel acetic acid bacteria from cider fermentations: Acetobacter conturbans sp. nov. and Acetobacter fallax sp. nov.</title>
        <authorList>
            <person name="Sombolestani A.S."/>
            <person name="Cleenwerck I."/>
            <person name="Cnockaert M."/>
            <person name="Borremans W."/>
            <person name="Wieme A.D."/>
            <person name="De Vuyst L."/>
            <person name="Vandamme P."/>
        </authorList>
    </citation>
    <scope>NUCLEOTIDE SEQUENCE [LARGE SCALE GENOMIC DNA]</scope>
    <source>
        <strain evidence="9 10">LMG 30640</strain>
    </source>
</reference>
<keyword evidence="6 7" id="KW-0482">Metalloprotease</keyword>
<evidence type="ECO:0000259" key="8">
    <source>
        <dbReference type="Pfam" id="PF01432"/>
    </source>
</evidence>
<dbReference type="PANTHER" id="PTHR43660:SF1">
    <property type="entry name" value="DIPEPTIDYL CARBOXYPEPTIDASE"/>
    <property type="match status" value="1"/>
</dbReference>
<keyword evidence="2 7" id="KW-0645">Protease</keyword>
<dbReference type="PANTHER" id="PTHR43660">
    <property type="entry name" value="DIPEPTIDYL CARBOXYPEPTIDASE"/>
    <property type="match status" value="1"/>
</dbReference>
<evidence type="ECO:0000256" key="4">
    <source>
        <dbReference type="ARBA" id="ARBA00022801"/>
    </source>
</evidence>
<evidence type="ECO:0000256" key="6">
    <source>
        <dbReference type="ARBA" id="ARBA00023049"/>
    </source>
</evidence>
<feature type="domain" description="Peptidase M3A/M3B catalytic" evidence="8">
    <location>
        <begin position="277"/>
        <end position="723"/>
    </location>
</feature>
<comment type="caution">
    <text evidence="9">The sequence shown here is derived from an EMBL/GenBank/DDBJ whole genome shotgun (WGS) entry which is preliminary data.</text>
</comment>
<evidence type="ECO:0000256" key="7">
    <source>
        <dbReference type="RuleBase" id="RU003435"/>
    </source>
</evidence>
<protein>
    <submittedName>
        <fullName evidence="9">Dipeptidyl carboxypeptidase II</fullName>
    </submittedName>
</protein>
<dbReference type="SUPFAM" id="SSF55486">
    <property type="entry name" value="Metalloproteases ('zincins'), catalytic domain"/>
    <property type="match status" value="1"/>
</dbReference>
<evidence type="ECO:0000256" key="1">
    <source>
        <dbReference type="ARBA" id="ARBA00006040"/>
    </source>
</evidence>
<dbReference type="Proteomes" id="UP000635278">
    <property type="component" value="Unassembled WGS sequence"/>
</dbReference>
<accession>A0ABX0JU02</accession>
<dbReference type="Gene3D" id="3.40.390.10">
    <property type="entry name" value="Collagenase (Catalytic Domain)"/>
    <property type="match status" value="1"/>
</dbReference>